<dbReference type="GO" id="GO:0008270">
    <property type="term" value="F:zinc ion binding"/>
    <property type="evidence" value="ECO:0007669"/>
    <property type="project" value="UniProtKB-KW"/>
</dbReference>
<dbReference type="Pfam" id="PF06839">
    <property type="entry name" value="Zn_ribbon_GRF"/>
    <property type="match status" value="1"/>
</dbReference>
<protein>
    <recommendedName>
        <fullName evidence="6">GRF-type domain-containing protein</fullName>
    </recommendedName>
</protein>
<keyword evidence="8" id="KW-1185">Reference proteome</keyword>
<accession>A0A397TGF4</accession>
<proteinExistence type="predicted"/>
<dbReference type="InterPro" id="IPR010666">
    <property type="entry name" value="Znf_GRF"/>
</dbReference>
<evidence type="ECO:0000313" key="8">
    <source>
        <dbReference type="Proteomes" id="UP000265703"/>
    </source>
</evidence>
<evidence type="ECO:0000259" key="6">
    <source>
        <dbReference type="PROSITE" id="PS51999"/>
    </source>
</evidence>
<evidence type="ECO:0000313" key="7">
    <source>
        <dbReference type="EMBL" id="RIA95996.1"/>
    </source>
</evidence>
<keyword evidence="3" id="KW-0862">Zinc</keyword>
<gene>
    <name evidence="7" type="ORF">C1645_434976</name>
</gene>
<name>A0A397TGF4_9GLOM</name>
<evidence type="ECO:0000256" key="1">
    <source>
        <dbReference type="ARBA" id="ARBA00022723"/>
    </source>
</evidence>
<dbReference type="AlphaFoldDB" id="A0A397TGF4"/>
<dbReference type="EMBL" id="QKYT01000052">
    <property type="protein sequence ID" value="RIA95996.1"/>
    <property type="molecule type" value="Genomic_DNA"/>
</dbReference>
<keyword evidence="2 4" id="KW-0863">Zinc-finger</keyword>
<feature type="compositionally biased region" description="Low complexity" evidence="5">
    <location>
        <begin position="124"/>
        <end position="159"/>
    </location>
</feature>
<reference evidence="7 8" key="1">
    <citation type="submission" date="2018-06" db="EMBL/GenBank/DDBJ databases">
        <title>Comparative genomics reveals the genomic features of Rhizophagus irregularis, R. cerebriforme, R. diaphanum and Gigaspora rosea, and their symbiotic lifestyle signature.</title>
        <authorList>
            <person name="Morin E."/>
            <person name="San Clemente H."/>
            <person name="Chen E.C.H."/>
            <person name="De La Providencia I."/>
            <person name="Hainaut M."/>
            <person name="Kuo A."/>
            <person name="Kohler A."/>
            <person name="Murat C."/>
            <person name="Tang N."/>
            <person name="Roy S."/>
            <person name="Loubradou J."/>
            <person name="Henrissat B."/>
            <person name="Grigoriev I.V."/>
            <person name="Corradi N."/>
            <person name="Roux C."/>
            <person name="Martin F.M."/>
        </authorList>
    </citation>
    <scope>NUCLEOTIDE SEQUENCE [LARGE SCALE GENOMIC DNA]</scope>
    <source>
        <strain evidence="7 8">DAOM 227022</strain>
    </source>
</reference>
<sequence length="213" mass="24552">MNDLSNNTFTINTNINNSRRQINCSCGIPAVLREVKKEETPNRGKHFWACSKFGGPLHSERCNFFKWSEPIYEYHNDELSFTTQNRPEVPFVLVESYNNNNNNDDDNDEINLHPDQLSERPIVTTPSNRSTSSTGTPSTRSQTASPTTTSTDTITTVDSNNRNDRDLFDEVYKREPLVFDNWDVVPEYSIPQLLDIIQYHLLKQGKIKKKSIY</sequence>
<organism evidence="7 8">
    <name type="scientific">Glomus cerebriforme</name>
    <dbReference type="NCBI Taxonomy" id="658196"/>
    <lineage>
        <taxon>Eukaryota</taxon>
        <taxon>Fungi</taxon>
        <taxon>Fungi incertae sedis</taxon>
        <taxon>Mucoromycota</taxon>
        <taxon>Glomeromycotina</taxon>
        <taxon>Glomeromycetes</taxon>
        <taxon>Glomerales</taxon>
        <taxon>Glomeraceae</taxon>
        <taxon>Glomus</taxon>
    </lineage>
</organism>
<evidence type="ECO:0000256" key="3">
    <source>
        <dbReference type="ARBA" id="ARBA00022833"/>
    </source>
</evidence>
<dbReference type="Proteomes" id="UP000265703">
    <property type="component" value="Unassembled WGS sequence"/>
</dbReference>
<evidence type="ECO:0000256" key="2">
    <source>
        <dbReference type="ARBA" id="ARBA00022771"/>
    </source>
</evidence>
<evidence type="ECO:0000256" key="5">
    <source>
        <dbReference type="SAM" id="MobiDB-lite"/>
    </source>
</evidence>
<keyword evidence="1" id="KW-0479">Metal-binding</keyword>
<dbReference type="PROSITE" id="PS51999">
    <property type="entry name" value="ZF_GRF"/>
    <property type="match status" value="1"/>
</dbReference>
<evidence type="ECO:0000256" key="4">
    <source>
        <dbReference type="PROSITE-ProRule" id="PRU01343"/>
    </source>
</evidence>
<feature type="domain" description="GRF-type" evidence="6">
    <location>
        <begin position="24"/>
        <end position="71"/>
    </location>
</feature>
<feature type="region of interest" description="Disordered" evidence="5">
    <location>
        <begin position="118"/>
        <end position="162"/>
    </location>
</feature>
<comment type="caution">
    <text evidence="7">The sequence shown here is derived from an EMBL/GenBank/DDBJ whole genome shotgun (WGS) entry which is preliminary data.</text>
</comment>